<dbReference type="InterPro" id="IPR029044">
    <property type="entry name" value="Nucleotide-diphossugar_trans"/>
</dbReference>
<evidence type="ECO:0000259" key="1">
    <source>
        <dbReference type="Pfam" id="PF12804"/>
    </source>
</evidence>
<dbReference type="GO" id="GO:0016779">
    <property type="term" value="F:nucleotidyltransferase activity"/>
    <property type="evidence" value="ECO:0007669"/>
    <property type="project" value="UniProtKB-ARBA"/>
</dbReference>
<sequence length="205" mass="23193">MKMTGIYLAAGNSLRMGREKLSLPLGKKRLGMWALEKAVQSNLDEIIVISNQANYQHYKNIDNKKLKVVELSGNNKSESIKAGLDLAITLHSDAVMIILADQPFISSKMLNRLMAIYKQDITKAFVAPTFKGNIGPPILISKILFPDLYKLEGDQGAKQTLIDKRQGGILVPFDDETIFMDIDRRDEYLSWERNIESMNPDELYE</sequence>
<evidence type="ECO:0000313" key="3">
    <source>
        <dbReference type="Proteomes" id="UP000239663"/>
    </source>
</evidence>
<dbReference type="PANTHER" id="PTHR43777">
    <property type="entry name" value="MOLYBDENUM COFACTOR CYTIDYLYLTRANSFERASE"/>
    <property type="match status" value="1"/>
</dbReference>
<accession>A0A2S7MZU6</accession>
<proteinExistence type="predicted"/>
<evidence type="ECO:0000313" key="2">
    <source>
        <dbReference type="EMBL" id="PQD95280.1"/>
    </source>
</evidence>
<dbReference type="AlphaFoldDB" id="A0A2S7MZU6"/>
<feature type="domain" description="MobA-like NTP transferase" evidence="1">
    <location>
        <begin position="5"/>
        <end position="161"/>
    </location>
</feature>
<dbReference type="PANTHER" id="PTHR43777:SF1">
    <property type="entry name" value="MOLYBDENUM COFACTOR CYTIDYLYLTRANSFERASE"/>
    <property type="match status" value="1"/>
</dbReference>
<dbReference type="OrthoDB" id="285216at2"/>
<dbReference type="InterPro" id="IPR025877">
    <property type="entry name" value="MobA-like_NTP_Trfase"/>
</dbReference>
<protein>
    <submittedName>
        <fullName evidence="2">Xanthine dehydrogenase</fullName>
    </submittedName>
</protein>
<keyword evidence="3" id="KW-1185">Reference proteome</keyword>
<dbReference type="CDD" id="cd04182">
    <property type="entry name" value="GT_2_like_f"/>
    <property type="match status" value="1"/>
</dbReference>
<gene>
    <name evidence="2" type="ORF">CYL18_10920</name>
</gene>
<name>A0A2S7MZU6_9BACI</name>
<reference evidence="2 3" key="1">
    <citation type="submission" date="2017-12" db="EMBL/GenBank/DDBJ databases">
        <title>Taxonomic description and draft genome of Pradoshia cofamensis Gen. nov., sp. nov., a thermotolerant bacillale isolated from anterior gut of earthworm Eisenia fetida.</title>
        <authorList>
            <person name="Saha T."/>
            <person name="Chakraborty R."/>
        </authorList>
    </citation>
    <scope>NUCLEOTIDE SEQUENCE [LARGE SCALE GENOMIC DNA]</scope>
    <source>
        <strain evidence="2 3">EAG3</strain>
    </source>
</reference>
<dbReference type="Pfam" id="PF12804">
    <property type="entry name" value="NTP_transf_3"/>
    <property type="match status" value="1"/>
</dbReference>
<dbReference type="SUPFAM" id="SSF53448">
    <property type="entry name" value="Nucleotide-diphospho-sugar transferases"/>
    <property type="match status" value="1"/>
</dbReference>
<dbReference type="EMBL" id="PKOZ01000005">
    <property type="protein sequence ID" value="PQD95280.1"/>
    <property type="molecule type" value="Genomic_DNA"/>
</dbReference>
<dbReference type="Proteomes" id="UP000239663">
    <property type="component" value="Unassembled WGS sequence"/>
</dbReference>
<comment type="caution">
    <text evidence="2">The sequence shown here is derived from an EMBL/GenBank/DDBJ whole genome shotgun (WGS) entry which is preliminary data.</text>
</comment>
<organism evidence="2 3">
    <name type="scientific">Pradoshia eiseniae</name>
    <dbReference type="NCBI Taxonomy" id="2064768"/>
    <lineage>
        <taxon>Bacteria</taxon>
        <taxon>Bacillati</taxon>
        <taxon>Bacillota</taxon>
        <taxon>Bacilli</taxon>
        <taxon>Bacillales</taxon>
        <taxon>Bacillaceae</taxon>
        <taxon>Pradoshia</taxon>
    </lineage>
</organism>
<dbReference type="Gene3D" id="3.90.550.10">
    <property type="entry name" value="Spore Coat Polysaccharide Biosynthesis Protein SpsA, Chain A"/>
    <property type="match status" value="1"/>
</dbReference>